<name>A0A8S5LST8_9CAUD</name>
<accession>A0A8S5LST8</accession>
<dbReference type="EMBL" id="BK014729">
    <property type="protein sequence ID" value="DAD73076.1"/>
    <property type="molecule type" value="Genomic_DNA"/>
</dbReference>
<sequence>MLLTIDSLLNSPKFLKAVIDRSIVTMGELDKVFWKDYLVYERTNPDGSFKTYMGTQVGVIAGTVIDRYAGKPVRKRHALTRGFGEVACLGDAYQMDNTRLERLNWLIEEYNTLTIQSSNTDAISAKMDEIVNFMVDDVRQCMLAPMKRLDIMLGDLRFNGSTKVNGKANKQGVSVDTVKLPIYKKAATSADKDNILSWLETEFVDKVRSKGMLFATAEMNRHTFNKRIASSKEFQSKFTMKFGDMEFNTGGIVTPDMVNRLIESVGMPWRIRIKDEYIQTSESEMVNAVPDDKISFLPMMADNTKLGFMRWKKPYEMTDKVNDGRAYQEIEDGRGFISSKRTDEGRFMEYGFEAIPDINIPNKMAIADLSKLG</sequence>
<reference evidence="1" key="1">
    <citation type="journal article" date="2021" name="Proc. Natl. Acad. Sci. U.S.A.">
        <title>A Catalog of Tens of Thousands of Viruses from Human Metagenomes Reveals Hidden Associations with Chronic Diseases.</title>
        <authorList>
            <person name="Tisza M.J."/>
            <person name="Buck C.B."/>
        </authorList>
    </citation>
    <scope>NUCLEOTIDE SEQUENCE</scope>
    <source>
        <strain evidence="1">Ct6bW13</strain>
    </source>
</reference>
<proteinExistence type="predicted"/>
<protein>
    <submittedName>
        <fullName evidence="1">Major capsid protein</fullName>
    </submittedName>
</protein>
<organism evidence="1">
    <name type="scientific">Siphoviridae sp. ct6bW13</name>
    <dbReference type="NCBI Taxonomy" id="2826297"/>
    <lineage>
        <taxon>Viruses</taxon>
        <taxon>Duplodnaviria</taxon>
        <taxon>Heunggongvirae</taxon>
        <taxon>Uroviricota</taxon>
        <taxon>Caudoviricetes</taxon>
    </lineage>
</organism>
<evidence type="ECO:0000313" key="1">
    <source>
        <dbReference type="EMBL" id="DAD73076.1"/>
    </source>
</evidence>